<feature type="domain" description="RGS" evidence="6">
    <location>
        <begin position="1073"/>
        <end position="1192"/>
    </location>
</feature>
<feature type="domain" description="Flavodoxin-like" evidence="7">
    <location>
        <begin position="265"/>
        <end position="408"/>
    </location>
</feature>
<reference evidence="8" key="1">
    <citation type="submission" date="2022-08" db="EMBL/GenBank/DDBJ databases">
        <title>Novel sulphate-reducing endosymbionts in the free-living metamonad Anaeramoeba.</title>
        <authorList>
            <person name="Jerlstrom-Hultqvist J."/>
            <person name="Cepicka I."/>
            <person name="Gallot-Lavallee L."/>
            <person name="Salas-Leiva D."/>
            <person name="Curtis B.A."/>
            <person name="Zahonova K."/>
            <person name="Pipaliya S."/>
            <person name="Dacks J."/>
            <person name="Roger A.J."/>
        </authorList>
    </citation>
    <scope>NUCLEOTIDE SEQUENCE</scope>
    <source>
        <strain evidence="8">Busselton2</strain>
    </source>
</reference>
<dbReference type="GO" id="GO:0010181">
    <property type="term" value="F:FMN binding"/>
    <property type="evidence" value="ECO:0007669"/>
    <property type="project" value="InterPro"/>
</dbReference>
<dbReference type="CDD" id="cd07709">
    <property type="entry name" value="flavodiiron_proteins_MBL-fold"/>
    <property type="match status" value="1"/>
</dbReference>
<dbReference type="SMART" id="SM00315">
    <property type="entry name" value="RGS"/>
    <property type="match status" value="1"/>
</dbReference>
<evidence type="ECO:0000259" key="7">
    <source>
        <dbReference type="PROSITE" id="PS50902"/>
    </source>
</evidence>
<organism evidence="8 9">
    <name type="scientific">Anaeramoeba flamelloides</name>
    <dbReference type="NCBI Taxonomy" id="1746091"/>
    <lineage>
        <taxon>Eukaryota</taxon>
        <taxon>Metamonada</taxon>
        <taxon>Anaeramoebidae</taxon>
        <taxon>Anaeramoeba</taxon>
    </lineage>
</organism>
<keyword evidence="4" id="KW-0408">Iron</keyword>
<evidence type="ECO:0000256" key="5">
    <source>
        <dbReference type="SAM" id="Coils"/>
    </source>
</evidence>
<dbReference type="InterPro" id="IPR044926">
    <property type="entry name" value="RGS_subdomain_2"/>
</dbReference>
<dbReference type="PROSITE" id="PS50132">
    <property type="entry name" value="RGS"/>
    <property type="match status" value="1"/>
</dbReference>
<dbReference type="InterPro" id="IPR036291">
    <property type="entry name" value="NAD(P)-bd_dom_sf"/>
</dbReference>
<protein>
    <submittedName>
        <fullName evidence="8">Diflavin flavoprotein a 2-related</fullName>
    </submittedName>
</protein>
<keyword evidence="3" id="KW-0249">Electron transport</keyword>
<dbReference type="PRINTS" id="PR01301">
    <property type="entry name" value="RGSPROTEIN"/>
</dbReference>
<dbReference type="InterPro" id="IPR036188">
    <property type="entry name" value="FAD/NAD-bd_sf"/>
</dbReference>
<dbReference type="SUPFAM" id="SSF51735">
    <property type="entry name" value="NAD(P)-binding Rossmann-fold domains"/>
    <property type="match status" value="1"/>
</dbReference>
<dbReference type="PROSITE" id="PS50902">
    <property type="entry name" value="FLAVODOXIN_LIKE"/>
    <property type="match status" value="1"/>
</dbReference>
<dbReference type="Pfam" id="PF00615">
    <property type="entry name" value="RGS"/>
    <property type="match status" value="1"/>
</dbReference>
<dbReference type="InterPro" id="IPR045761">
    <property type="entry name" value="ODP_dom"/>
</dbReference>
<dbReference type="InterPro" id="IPR023753">
    <property type="entry name" value="FAD/NAD-binding_dom"/>
</dbReference>
<dbReference type="Pfam" id="PF19583">
    <property type="entry name" value="ODP"/>
    <property type="match status" value="1"/>
</dbReference>
<accession>A0AAV8A221</accession>
<evidence type="ECO:0000256" key="3">
    <source>
        <dbReference type="ARBA" id="ARBA00022982"/>
    </source>
</evidence>
<dbReference type="Gene3D" id="3.60.15.10">
    <property type="entry name" value="Ribonuclease Z/Hydroxyacylglutathione hydrolase-like"/>
    <property type="match status" value="1"/>
</dbReference>
<dbReference type="PANTHER" id="PTHR32145:SF11">
    <property type="entry name" value="DIFLAVIN FLAVOPROTEIN A 2-RELATED"/>
    <property type="match status" value="1"/>
</dbReference>
<keyword evidence="5" id="KW-0175">Coiled coil</keyword>
<dbReference type="GO" id="GO:0016491">
    <property type="term" value="F:oxidoreductase activity"/>
    <property type="evidence" value="ECO:0007669"/>
    <property type="project" value="InterPro"/>
</dbReference>
<comment type="caution">
    <text evidence="8">The sequence shown here is derived from an EMBL/GenBank/DDBJ whole genome shotgun (WGS) entry which is preliminary data.</text>
</comment>
<keyword evidence="2" id="KW-0813">Transport</keyword>
<name>A0AAV8A221_9EUKA</name>
<dbReference type="SUPFAM" id="SSF57802">
    <property type="entry name" value="Rubredoxin-like"/>
    <property type="match status" value="1"/>
</dbReference>
<dbReference type="CDD" id="cd07440">
    <property type="entry name" value="RGS"/>
    <property type="match status" value="1"/>
</dbReference>
<dbReference type="SUPFAM" id="SSF56281">
    <property type="entry name" value="Metallo-hydrolase/oxidoreductase"/>
    <property type="match status" value="1"/>
</dbReference>
<sequence>MKSVPIQKSLSYVGAFDPERTLFDSVMPLTRGTSYNSYLLQGERKTALLELVKDDEKSFNQLISKIKSALPKERMKIDYLILHHSEPDHVLVEYFDKFLELFPEITIVGSPQVLVNFEEIHNRNDLKTITITNNLVLRLGGYTLKFLVAPLLHWPDTAFTYCPELGALFCCDVFGAHYCCKDVFRDKIVEKNDLDALMLERKSYFDIIFMAFKKQVRSFLERLKELKALDMICSSHGPIIRGSHVKEVLTLWQQWSAPIERENKVVLAYISAHGFTEEMAKEVKSGLESVNKGEIKVVFLDLVDSESTNRVMYELTTAKGIIFGTPTIMSDAHPYVWKIASSMNPLIHGNGQLLGGVFGSYGWSGEACSNITQRFVQLRLKVVKPLQIRFRANKEQKMVLRQWGFNFGKVIIGKSAINSKFELGIKKNKLKFNKIIRYEKLTMIENNNNNMKTHSNNNSQVRLNKIQNDRRLRLWKCLICGEIVESATAPNFNCGGCGASSEVFVCIGFAKNGDGNGKQDEQDKISSGYNGHIIVVGASSGGVSAVKTIRKKNKKVKVTLISGENHMPYYRPYLTKILENYEKVKDPEFQLLTEKWITDNSITFMKNAVVTNINRKKKTIEVRTREKESINKKFTLSTSNKIHLQYTKLILATGSNQRLPEEKTYLIPKMLSKKKKKNIVDNTLNEGTSSKKNVFGLRTLDDVDEINTYIKLNDSKSAIVLGCGPLGIETIDSLQKFGIERIYAINSNKTIASSRLDSIGSQVVEKIVKKKGIKLFLGYQLIKILDNKTKTSKLQKKMKKKFAKVNVDNDKQTAKDLAKGIAIQSIKIDENELIFIESDLIIFALGVFSETSLAKKAKLNTNKGIIVDNKMQTSDPSIFACGDCIEFNYYNDRSWQHAIETGEVAGNSALNVNHTSTFIRMVPPYSIIAFGINIFSTGNISNEKLESIMSISDNGMEYLRLFFEYEESEAIISGGIYIGNNINVIVDLKKFIISREPFKRSLKRLINFYHQKRKSKKLNFLPNNGSQNYDSLFEENSILNQTSDSTTISDNNDNSTVDIDTDSQLILVELFPNIKSLIISNQGIQAFKQFLETEYSEENIEFWNEVEQFQLLKDGHENQEKIAKKIYENYIAYDSPKQINIDHFTRVKLTEKIKQKKLTSSMFKNAQNEIENLLQRDSFPRFMISKKAEKLIQEKRDLKEKLDQQELKEID</sequence>
<dbReference type="Gene3D" id="1.10.167.10">
    <property type="entry name" value="Regulator of G-protein Signalling 4, domain 2"/>
    <property type="match status" value="1"/>
</dbReference>
<evidence type="ECO:0000256" key="2">
    <source>
        <dbReference type="ARBA" id="ARBA00022448"/>
    </source>
</evidence>
<evidence type="ECO:0000256" key="1">
    <source>
        <dbReference type="ARBA" id="ARBA00001962"/>
    </source>
</evidence>
<feature type="coiled-coil region" evidence="5">
    <location>
        <begin position="1156"/>
        <end position="1208"/>
    </location>
</feature>
<dbReference type="Gene3D" id="3.50.50.60">
    <property type="entry name" value="FAD/NAD(P)-binding domain"/>
    <property type="match status" value="3"/>
</dbReference>
<evidence type="ECO:0000313" key="9">
    <source>
        <dbReference type="Proteomes" id="UP001146793"/>
    </source>
</evidence>
<dbReference type="Pfam" id="PF07992">
    <property type="entry name" value="Pyr_redox_2"/>
    <property type="match status" value="1"/>
</dbReference>
<dbReference type="Proteomes" id="UP001146793">
    <property type="component" value="Unassembled WGS sequence"/>
</dbReference>
<dbReference type="PANTHER" id="PTHR32145">
    <property type="entry name" value="DIFLAVIN FLAVOPROTEIN A 2-RELATED"/>
    <property type="match status" value="1"/>
</dbReference>
<dbReference type="EMBL" id="JANTQA010000015">
    <property type="protein sequence ID" value="KAJ3447544.1"/>
    <property type="molecule type" value="Genomic_DNA"/>
</dbReference>
<dbReference type="InterPro" id="IPR036305">
    <property type="entry name" value="RGS_sf"/>
</dbReference>
<dbReference type="AlphaFoldDB" id="A0AAV8A221"/>
<dbReference type="Pfam" id="PF00258">
    <property type="entry name" value="Flavodoxin_1"/>
    <property type="match status" value="1"/>
</dbReference>
<evidence type="ECO:0000256" key="4">
    <source>
        <dbReference type="ARBA" id="ARBA00023004"/>
    </source>
</evidence>
<dbReference type="Gene3D" id="3.40.50.360">
    <property type="match status" value="1"/>
</dbReference>
<dbReference type="SUPFAM" id="SSF48097">
    <property type="entry name" value="Regulator of G-protein signaling, RGS"/>
    <property type="match status" value="1"/>
</dbReference>
<dbReference type="InterPro" id="IPR001279">
    <property type="entry name" value="Metallo-B-lactamas"/>
</dbReference>
<dbReference type="SUPFAM" id="SSF52218">
    <property type="entry name" value="Flavoproteins"/>
    <property type="match status" value="1"/>
</dbReference>
<proteinExistence type="predicted"/>
<dbReference type="InterPro" id="IPR029039">
    <property type="entry name" value="Flavoprotein-like_sf"/>
</dbReference>
<dbReference type="SMART" id="SM00849">
    <property type="entry name" value="Lactamase_B"/>
    <property type="match status" value="1"/>
</dbReference>
<dbReference type="InterPro" id="IPR051285">
    <property type="entry name" value="NADH_oxidoreductase_modular"/>
</dbReference>
<dbReference type="InterPro" id="IPR016137">
    <property type="entry name" value="RGS"/>
</dbReference>
<evidence type="ECO:0000259" key="6">
    <source>
        <dbReference type="PROSITE" id="PS50132"/>
    </source>
</evidence>
<comment type="cofactor">
    <cofactor evidence="1">
        <name>Fe cation</name>
        <dbReference type="ChEBI" id="CHEBI:24875"/>
    </cofactor>
</comment>
<dbReference type="SUPFAM" id="SSF51905">
    <property type="entry name" value="FAD/NAD(P)-binding domain"/>
    <property type="match status" value="1"/>
</dbReference>
<gene>
    <name evidence="8" type="ORF">M0812_00013</name>
</gene>
<evidence type="ECO:0000313" key="8">
    <source>
        <dbReference type="EMBL" id="KAJ3447544.1"/>
    </source>
</evidence>
<dbReference type="InterPro" id="IPR036866">
    <property type="entry name" value="RibonucZ/Hydroxyglut_hydro"/>
</dbReference>
<dbReference type="InterPro" id="IPR008254">
    <property type="entry name" value="Flavodoxin/NO_synth"/>
</dbReference>